<name>A0A5P2CJN8_STRVZ</name>
<gene>
    <name evidence="1" type="ORF">DEJ49_20165</name>
</gene>
<evidence type="ECO:0000313" key="1">
    <source>
        <dbReference type="EMBL" id="QES42985.1"/>
    </source>
</evidence>
<dbReference type="EMBL" id="CP029191">
    <property type="protein sequence ID" value="QES42985.1"/>
    <property type="molecule type" value="Genomic_DNA"/>
</dbReference>
<accession>A0A5P2CJN8</accession>
<dbReference type="Proteomes" id="UP000324015">
    <property type="component" value="Chromosome"/>
</dbReference>
<sequence length="72" mass="7937">MNEATQDPITRTSPSPAVMEPGSYGYCSWHHGYSAGIRVINVMEQCSGPGRVDFACLPCREQHNLVPFADRP</sequence>
<organism evidence="1 2">
    <name type="scientific">Streptomyces venezuelae</name>
    <dbReference type="NCBI Taxonomy" id="54571"/>
    <lineage>
        <taxon>Bacteria</taxon>
        <taxon>Bacillati</taxon>
        <taxon>Actinomycetota</taxon>
        <taxon>Actinomycetes</taxon>
        <taxon>Kitasatosporales</taxon>
        <taxon>Streptomycetaceae</taxon>
        <taxon>Streptomyces</taxon>
    </lineage>
</organism>
<evidence type="ECO:0000313" key="2">
    <source>
        <dbReference type="Proteomes" id="UP000324015"/>
    </source>
</evidence>
<proteinExistence type="predicted"/>
<protein>
    <submittedName>
        <fullName evidence="1">Uncharacterized protein</fullName>
    </submittedName>
</protein>
<reference evidence="1 2" key="1">
    <citation type="submission" date="2018-05" db="EMBL/GenBank/DDBJ databases">
        <title>Streptomyces venezuelae.</title>
        <authorList>
            <person name="Kim W."/>
            <person name="Lee N."/>
            <person name="Cho B.-K."/>
        </authorList>
    </citation>
    <scope>NUCLEOTIDE SEQUENCE [LARGE SCALE GENOMIC DNA]</scope>
    <source>
        <strain evidence="1 2">ATCC 14585</strain>
    </source>
</reference>
<dbReference type="AlphaFoldDB" id="A0A5P2CJN8"/>